<protein>
    <submittedName>
        <fullName evidence="4">PH domain-containing protein</fullName>
    </submittedName>
</protein>
<feature type="region of interest" description="Disordered" evidence="1">
    <location>
        <begin position="143"/>
        <end position="170"/>
    </location>
</feature>
<feature type="transmembrane region" description="Helical" evidence="2">
    <location>
        <begin position="60"/>
        <end position="82"/>
    </location>
</feature>
<feature type="domain" description="Low molecular weight protein antigen 6 PH" evidence="3">
    <location>
        <begin position="79"/>
        <end position="145"/>
    </location>
</feature>
<comment type="caution">
    <text evidence="4">The sequence shown here is derived from an EMBL/GenBank/DDBJ whole genome shotgun (WGS) entry which is preliminary data.</text>
</comment>
<evidence type="ECO:0000259" key="3">
    <source>
        <dbReference type="Pfam" id="PF10756"/>
    </source>
</evidence>
<sequence>MRSFNLERPGKSATAESGQPRYADRAYRSAAGVGGGVVLLVLAGWLGGDAVIRGTGHTPWLALAGLLLAVPLIIAFTVRPVVYAGAERIRIRNPFRTITLPWSAVDQVRSSYSTELFSGDRKFQLWAIPVSVRARKRAVRQTSRAARAAADDPFGGGSPRGRAGRPATLAADGDPIRAWADQAVAELRELADRHPADDDQARTQPIVRWCYEIIGPAAAGAIVLVILLATGH</sequence>
<dbReference type="InterPro" id="IPR019692">
    <property type="entry name" value="CFP-6_PH"/>
</dbReference>
<dbReference type="Proteomes" id="UP001595765">
    <property type="component" value="Unassembled WGS sequence"/>
</dbReference>
<feature type="transmembrane region" description="Helical" evidence="2">
    <location>
        <begin position="209"/>
        <end position="229"/>
    </location>
</feature>
<dbReference type="Pfam" id="PF10756">
    <property type="entry name" value="bPH_6"/>
    <property type="match status" value="1"/>
</dbReference>
<keyword evidence="2" id="KW-0812">Transmembrane</keyword>
<feature type="transmembrane region" description="Helical" evidence="2">
    <location>
        <begin position="30"/>
        <end position="48"/>
    </location>
</feature>
<keyword evidence="5" id="KW-1185">Reference proteome</keyword>
<evidence type="ECO:0000313" key="5">
    <source>
        <dbReference type="Proteomes" id="UP001595765"/>
    </source>
</evidence>
<organism evidence="4 5">
    <name type="scientific">Streptomyces polygonati</name>
    <dbReference type="NCBI Taxonomy" id="1617087"/>
    <lineage>
        <taxon>Bacteria</taxon>
        <taxon>Bacillati</taxon>
        <taxon>Actinomycetota</taxon>
        <taxon>Actinomycetes</taxon>
        <taxon>Kitasatosporales</taxon>
        <taxon>Streptomycetaceae</taxon>
        <taxon>Streptomyces</taxon>
    </lineage>
</organism>
<keyword evidence="2" id="KW-0472">Membrane</keyword>
<keyword evidence="2" id="KW-1133">Transmembrane helix</keyword>
<proteinExistence type="predicted"/>
<evidence type="ECO:0000313" key="4">
    <source>
        <dbReference type="EMBL" id="MFC4032793.1"/>
    </source>
</evidence>
<evidence type="ECO:0000256" key="1">
    <source>
        <dbReference type="SAM" id="MobiDB-lite"/>
    </source>
</evidence>
<name>A0ABV8HL80_9ACTN</name>
<gene>
    <name evidence="4" type="ORF">ACFO3J_15035</name>
</gene>
<evidence type="ECO:0000256" key="2">
    <source>
        <dbReference type="SAM" id="Phobius"/>
    </source>
</evidence>
<reference evidence="5" key="1">
    <citation type="journal article" date="2019" name="Int. J. Syst. Evol. Microbiol.">
        <title>The Global Catalogue of Microorganisms (GCM) 10K type strain sequencing project: providing services to taxonomists for standard genome sequencing and annotation.</title>
        <authorList>
            <consortium name="The Broad Institute Genomics Platform"/>
            <consortium name="The Broad Institute Genome Sequencing Center for Infectious Disease"/>
            <person name="Wu L."/>
            <person name="Ma J."/>
        </authorList>
    </citation>
    <scope>NUCLEOTIDE SEQUENCE [LARGE SCALE GENOMIC DNA]</scope>
    <source>
        <strain evidence="5">CGMCC 4.7237</strain>
    </source>
</reference>
<accession>A0ABV8HL80</accession>
<dbReference type="RefSeq" id="WP_386429890.1">
    <property type="nucleotide sequence ID" value="NZ_JBHSBB010000010.1"/>
</dbReference>
<dbReference type="EMBL" id="JBHSBB010000010">
    <property type="protein sequence ID" value="MFC4032793.1"/>
    <property type="molecule type" value="Genomic_DNA"/>
</dbReference>